<organism evidence="2 3">
    <name type="scientific">Phaeosphaeria nodorum (strain SN15 / ATCC MYA-4574 / FGSC 10173)</name>
    <name type="common">Glume blotch fungus</name>
    <name type="synonym">Parastagonospora nodorum</name>
    <dbReference type="NCBI Taxonomy" id="321614"/>
    <lineage>
        <taxon>Eukaryota</taxon>
        <taxon>Fungi</taxon>
        <taxon>Dikarya</taxon>
        <taxon>Ascomycota</taxon>
        <taxon>Pezizomycotina</taxon>
        <taxon>Dothideomycetes</taxon>
        <taxon>Pleosporomycetidae</taxon>
        <taxon>Pleosporales</taxon>
        <taxon>Pleosporineae</taxon>
        <taxon>Phaeosphaeriaceae</taxon>
        <taxon>Parastagonospora</taxon>
    </lineage>
</organism>
<sequence length="139" mass="15795">MKWVMWSYSLPSAQGSSARWSAEKSAREESLRLSFATSRPHARTRTRPARTHPPAVLTCQYRSHASHVRPRPAEPGQAHLHAEESHRRRGQQERASRSFLARRQVLEAQGHHQEALRIALDPAEEQGCRAIVDNHVVKA</sequence>
<feature type="compositionally biased region" description="Basic and acidic residues" evidence="1">
    <location>
        <begin position="80"/>
        <end position="96"/>
    </location>
</feature>
<feature type="compositionally biased region" description="Basic residues" evidence="1">
    <location>
        <begin position="40"/>
        <end position="50"/>
    </location>
</feature>
<dbReference type="AlphaFoldDB" id="Q0UAF5"/>
<name>Q0UAF5_PHANO</name>
<evidence type="ECO:0000256" key="1">
    <source>
        <dbReference type="SAM" id="MobiDB-lite"/>
    </source>
</evidence>
<protein>
    <submittedName>
        <fullName evidence="2">Uncharacterized protein</fullName>
    </submittedName>
</protein>
<dbReference type="InParanoid" id="Q0UAF5"/>
<gene>
    <name evidence="2" type="ORF">SNOG_11259</name>
</gene>
<dbReference type="KEGG" id="pno:SNOG_11259"/>
<evidence type="ECO:0000313" key="3">
    <source>
        <dbReference type="Proteomes" id="UP000001055"/>
    </source>
</evidence>
<feature type="region of interest" description="Disordered" evidence="1">
    <location>
        <begin position="29"/>
        <end position="97"/>
    </location>
</feature>
<proteinExistence type="predicted"/>
<dbReference type="GeneID" id="5978409"/>
<evidence type="ECO:0000313" key="2">
    <source>
        <dbReference type="EMBL" id="EAT81758.2"/>
    </source>
</evidence>
<accession>Q0UAF5</accession>
<dbReference type="RefSeq" id="XP_001801501.1">
    <property type="nucleotide sequence ID" value="XM_001801449.1"/>
</dbReference>
<dbReference type="EMBL" id="CH445342">
    <property type="protein sequence ID" value="EAT81758.2"/>
    <property type="molecule type" value="Genomic_DNA"/>
</dbReference>
<reference evidence="3" key="1">
    <citation type="journal article" date="2007" name="Plant Cell">
        <title>Dothideomycete-plant interactions illuminated by genome sequencing and EST analysis of the wheat pathogen Stagonospora nodorum.</title>
        <authorList>
            <person name="Hane J.K."/>
            <person name="Lowe R.G."/>
            <person name="Solomon P.S."/>
            <person name="Tan K.C."/>
            <person name="Schoch C.L."/>
            <person name="Spatafora J.W."/>
            <person name="Crous P.W."/>
            <person name="Kodira C."/>
            <person name="Birren B.W."/>
            <person name="Galagan J.E."/>
            <person name="Torriani S.F."/>
            <person name="McDonald B.A."/>
            <person name="Oliver R.P."/>
        </authorList>
    </citation>
    <scope>NUCLEOTIDE SEQUENCE [LARGE SCALE GENOMIC DNA]</scope>
    <source>
        <strain evidence="3">SN15 / ATCC MYA-4574 / FGSC 10173</strain>
    </source>
</reference>
<dbReference type="HOGENOM" id="CLU_1845809_0_0_1"/>
<dbReference type="Proteomes" id="UP000001055">
    <property type="component" value="Unassembled WGS sequence"/>
</dbReference>